<dbReference type="PANTHER" id="PTHR44169">
    <property type="entry name" value="NADPH-DEPENDENT 1-ACYLDIHYDROXYACETONE PHOSPHATE REDUCTASE"/>
    <property type="match status" value="1"/>
</dbReference>
<evidence type="ECO:0000313" key="5">
    <source>
        <dbReference type="Proteomes" id="UP000198598"/>
    </source>
</evidence>
<dbReference type="Gene3D" id="3.40.50.720">
    <property type="entry name" value="NAD(P)-binding Rossmann-like Domain"/>
    <property type="match status" value="1"/>
</dbReference>
<evidence type="ECO:0000256" key="2">
    <source>
        <dbReference type="ARBA" id="ARBA00023002"/>
    </source>
</evidence>
<evidence type="ECO:0000256" key="3">
    <source>
        <dbReference type="RuleBase" id="RU000363"/>
    </source>
</evidence>
<keyword evidence="5" id="KW-1185">Reference proteome</keyword>
<comment type="similarity">
    <text evidence="1 3">Belongs to the short-chain dehydrogenases/reductases (SDR) family.</text>
</comment>
<evidence type="ECO:0000256" key="1">
    <source>
        <dbReference type="ARBA" id="ARBA00006484"/>
    </source>
</evidence>
<dbReference type="SUPFAM" id="SSF51735">
    <property type="entry name" value="NAD(P)-binding Rossmann-fold domains"/>
    <property type="match status" value="1"/>
</dbReference>
<protein>
    <submittedName>
        <fullName evidence="4">Short-chain dehydrogenase</fullName>
    </submittedName>
</protein>
<dbReference type="InterPro" id="IPR002347">
    <property type="entry name" value="SDR_fam"/>
</dbReference>
<sequence>MNEMAKTVLVTGASSSIGKATAIYLAQKGYTVYGAARREDRLQDLASYGVQAIPMDVINDESIVNGVTEIIRQTGNIDILINSAGLGSYGALEDVPMAEARNQMEINVFAVSRLIQLVLPGMRKNGYGKIVNISSVGGKVGLPMGSWYHASKFAVEGLSDALRNEVRQFGIDVIVIEPGGTKSEMIEIGGQDLMRVSGNTVYSKLAATLGKMYETMEKNSVEPVEIAKLIQKGIEQKKPKTRYMGGAMVKPMLFLKWLLSDKLFDNMLMSQMK</sequence>
<dbReference type="CDD" id="cd05374">
    <property type="entry name" value="17beta-HSD-like_SDR_c"/>
    <property type="match status" value="1"/>
</dbReference>
<dbReference type="Proteomes" id="UP000198598">
    <property type="component" value="Unassembled WGS sequence"/>
</dbReference>
<dbReference type="PANTHER" id="PTHR44169:SF6">
    <property type="entry name" value="NADPH-DEPENDENT 1-ACYLDIHYDROXYACETONE PHOSPHATE REDUCTASE"/>
    <property type="match status" value="1"/>
</dbReference>
<gene>
    <name evidence="4" type="ORF">SAMN05216167_1579</name>
</gene>
<proteinExistence type="inferred from homology"/>
<organism evidence="4 5">
    <name type="scientific">Spirosoma endophyticum</name>
    <dbReference type="NCBI Taxonomy" id="662367"/>
    <lineage>
        <taxon>Bacteria</taxon>
        <taxon>Pseudomonadati</taxon>
        <taxon>Bacteroidota</taxon>
        <taxon>Cytophagia</taxon>
        <taxon>Cytophagales</taxon>
        <taxon>Cytophagaceae</taxon>
        <taxon>Spirosoma</taxon>
    </lineage>
</organism>
<name>A0A1I2I8Z7_9BACT</name>
<dbReference type="PRINTS" id="PR00081">
    <property type="entry name" value="GDHRDH"/>
</dbReference>
<dbReference type="GO" id="GO:0016491">
    <property type="term" value="F:oxidoreductase activity"/>
    <property type="evidence" value="ECO:0007669"/>
    <property type="project" value="UniProtKB-KW"/>
</dbReference>
<dbReference type="InterPro" id="IPR036291">
    <property type="entry name" value="NAD(P)-bd_dom_sf"/>
</dbReference>
<dbReference type="EMBL" id="FOLQ01000057">
    <property type="protein sequence ID" value="SFF37346.1"/>
    <property type="molecule type" value="Genomic_DNA"/>
</dbReference>
<dbReference type="AlphaFoldDB" id="A0A1I2I8Z7"/>
<dbReference type="PRINTS" id="PR00080">
    <property type="entry name" value="SDRFAMILY"/>
</dbReference>
<dbReference type="NCBIfam" id="NF004826">
    <property type="entry name" value="PRK06182.1"/>
    <property type="match status" value="1"/>
</dbReference>
<dbReference type="STRING" id="662367.SAMN05216167_1579"/>
<keyword evidence="2" id="KW-0560">Oxidoreductase</keyword>
<evidence type="ECO:0000313" key="4">
    <source>
        <dbReference type="EMBL" id="SFF37346.1"/>
    </source>
</evidence>
<reference evidence="4 5" key="1">
    <citation type="submission" date="2016-10" db="EMBL/GenBank/DDBJ databases">
        <authorList>
            <person name="de Groot N.N."/>
        </authorList>
    </citation>
    <scope>NUCLEOTIDE SEQUENCE [LARGE SCALE GENOMIC DNA]</scope>
    <source>
        <strain evidence="4 5">DSM 26130</strain>
    </source>
</reference>
<accession>A0A1I2I8Z7</accession>
<dbReference type="Pfam" id="PF00106">
    <property type="entry name" value="adh_short"/>
    <property type="match status" value="1"/>
</dbReference>